<keyword evidence="1" id="KW-0862">Zinc</keyword>
<name>A0A9Q8QIQ4_9HYPO</name>
<evidence type="ECO:0000313" key="4">
    <source>
        <dbReference type="EMBL" id="UNI20548.1"/>
    </source>
</evidence>
<dbReference type="RefSeq" id="XP_047844029.1">
    <property type="nucleotide sequence ID" value="XM_047988038.1"/>
</dbReference>
<feature type="zinc finger region" description="C3H1-type" evidence="1">
    <location>
        <begin position="278"/>
        <end position="307"/>
    </location>
</feature>
<feature type="compositionally biased region" description="Gly residues" evidence="2">
    <location>
        <begin position="48"/>
        <end position="60"/>
    </location>
</feature>
<feature type="region of interest" description="Disordered" evidence="2">
    <location>
        <begin position="330"/>
        <end position="362"/>
    </location>
</feature>
<keyword evidence="1" id="KW-0863">Zinc-finger</keyword>
<evidence type="ECO:0000256" key="1">
    <source>
        <dbReference type="PROSITE-ProRule" id="PRU00723"/>
    </source>
</evidence>
<dbReference type="GeneID" id="72068575"/>
<feature type="region of interest" description="Disordered" evidence="2">
    <location>
        <begin position="224"/>
        <end position="263"/>
    </location>
</feature>
<dbReference type="PROSITE" id="PS50103">
    <property type="entry name" value="ZF_C3H1"/>
    <property type="match status" value="1"/>
</dbReference>
<feature type="region of interest" description="Disordered" evidence="2">
    <location>
        <begin position="1"/>
        <end position="69"/>
    </location>
</feature>
<proteinExistence type="predicted"/>
<dbReference type="KEGG" id="ptkz:JDV02_006626"/>
<organism evidence="4 5">
    <name type="scientific">Purpureocillium takamizusanense</name>
    <dbReference type="NCBI Taxonomy" id="2060973"/>
    <lineage>
        <taxon>Eukaryota</taxon>
        <taxon>Fungi</taxon>
        <taxon>Dikarya</taxon>
        <taxon>Ascomycota</taxon>
        <taxon>Pezizomycotina</taxon>
        <taxon>Sordariomycetes</taxon>
        <taxon>Hypocreomycetidae</taxon>
        <taxon>Hypocreales</taxon>
        <taxon>Ophiocordycipitaceae</taxon>
        <taxon>Purpureocillium</taxon>
    </lineage>
</organism>
<evidence type="ECO:0000259" key="3">
    <source>
        <dbReference type="PROSITE" id="PS50103"/>
    </source>
</evidence>
<dbReference type="Proteomes" id="UP000829364">
    <property type="component" value="Chromosome 6"/>
</dbReference>
<evidence type="ECO:0000256" key="2">
    <source>
        <dbReference type="SAM" id="MobiDB-lite"/>
    </source>
</evidence>
<feature type="compositionally biased region" description="Basic residues" evidence="2">
    <location>
        <begin position="225"/>
        <end position="234"/>
    </location>
</feature>
<feature type="domain" description="C3H1-type" evidence="3">
    <location>
        <begin position="278"/>
        <end position="307"/>
    </location>
</feature>
<dbReference type="OrthoDB" id="5355510at2759"/>
<feature type="region of interest" description="Disordered" evidence="2">
    <location>
        <begin position="377"/>
        <end position="403"/>
    </location>
</feature>
<feature type="compositionally biased region" description="Low complexity" evidence="2">
    <location>
        <begin position="241"/>
        <end position="251"/>
    </location>
</feature>
<feature type="compositionally biased region" description="Gly residues" evidence="2">
    <location>
        <begin position="337"/>
        <end position="351"/>
    </location>
</feature>
<gene>
    <name evidence="4" type="ORF">JDV02_006626</name>
</gene>
<dbReference type="GO" id="GO:0008270">
    <property type="term" value="F:zinc ion binding"/>
    <property type="evidence" value="ECO:0007669"/>
    <property type="project" value="UniProtKB-KW"/>
</dbReference>
<keyword evidence="5" id="KW-1185">Reference proteome</keyword>
<sequence>MHRFDKRYSSPRPPPPSPTQVPWTAEGRCGGGVRGDLVSGASASHLGNGNGNGGGGGGGSYPTARRMSVQLQQRDPRRCWPGHHVAAGDSVSGLSASLRHDTTGGGRGVVVEGGWTPSSSAGRQHVPDGVVVVPQAMRVLDRGGDEDGSGCYYLSRGNGQVTRLIPADMLLPPLGEVPAREMYHPGMVVLGALLPPPPPPPGGSRPHTGVVADAHHELGAIKKNSDRHHHHHHLGGGGPVATGSASNNSNGSSGGGSSSSCSSKTAATATATAATTSRRHKVYCDKWIHEGVCAFTQQGCKFKHEMPFDGETQRSLGLFQGLPGWYRKSQDEDEATRGGGGSMLLGLGSGGDDNDGQVGRRRPAARVATAVAATVGGQVRPSAARRDAVTAQHHHHPLGDYDKMRTVQPNGAGGGDGPLVPYNWGPVGTPARKRLAGGPGVCIGGQHKATTTTMTTYRGVSTQPVAEFCRYAGGTYP</sequence>
<keyword evidence="1" id="KW-0479">Metal-binding</keyword>
<accession>A0A9Q8QIQ4</accession>
<dbReference type="InterPro" id="IPR000571">
    <property type="entry name" value="Znf_CCCH"/>
</dbReference>
<protein>
    <recommendedName>
        <fullName evidence="3">C3H1-type domain-containing protein</fullName>
    </recommendedName>
</protein>
<reference evidence="4" key="1">
    <citation type="submission" date="2021-11" db="EMBL/GenBank/DDBJ databases">
        <title>Purpureocillium_takamizusanense_genome.</title>
        <authorList>
            <person name="Nguyen N.-H."/>
        </authorList>
    </citation>
    <scope>NUCLEOTIDE SEQUENCE</scope>
    <source>
        <strain evidence="4">PT3</strain>
    </source>
</reference>
<dbReference type="AlphaFoldDB" id="A0A9Q8QIQ4"/>
<dbReference type="EMBL" id="CP086359">
    <property type="protein sequence ID" value="UNI20548.1"/>
    <property type="molecule type" value="Genomic_DNA"/>
</dbReference>
<evidence type="ECO:0000313" key="5">
    <source>
        <dbReference type="Proteomes" id="UP000829364"/>
    </source>
</evidence>